<protein>
    <submittedName>
        <fullName evidence="3">Amino acid permease</fullName>
    </submittedName>
</protein>
<sequence>MVNHNKMGLLGAISYIIGSIIGSGIFITPTSIIENTNSVGLSLSIWIVSAIISMYVIRLVANRLNKLTETLNALLNVST</sequence>
<dbReference type="InterPro" id="IPR050598">
    <property type="entry name" value="AminoAcid_Transporter"/>
</dbReference>
<dbReference type="Gene3D" id="1.20.1740.10">
    <property type="entry name" value="Amino acid/polyamine transporter I"/>
    <property type="match status" value="1"/>
</dbReference>
<dbReference type="PANTHER" id="PTHR11785:SF523">
    <property type="entry name" value="AMINO ACID TRANSPORTER PROTEIN 6"/>
    <property type="match status" value="1"/>
</dbReference>
<evidence type="ECO:0000313" key="2">
    <source>
        <dbReference type="Proteomes" id="UP000887540"/>
    </source>
</evidence>
<proteinExistence type="predicted"/>
<keyword evidence="1" id="KW-1133">Transmembrane helix</keyword>
<keyword evidence="1" id="KW-0812">Transmembrane</keyword>
<reference evidence="3" key="1">
    <citation type="submission" date="2022-11" db="UniProtKB">
        <authorList>
            <consortium name="WormBaseParasite"/>
        </authorList>
    </citation>
    <scope>IDENTIFICATION</scope>
</reference>
<evidence type="ECO:0000313" key="3">
    <source>
        <dbReference type="WBParaSite" id="ACRNAN_scaffold737.g30596.t1"/>
    </source>
</evidence>
<name>A0A914ECU2_9BILA</name>
<organism evidence="2 3">
    <name type="scientific">Acrobeloides nanus</name>
    <dbReference type="NCBI Taxonomy" id="290746"/>
    <lineage>
        <taxon>Eukaryota</taxon>
        <taxon>Metazoa</taxon>
        <taxon>Ecdysozoa</taxon>
        <taxon>Nematoda</taxon>
        <taxon>Chromadorea</taxon>
        <taxon>Rhabditida</taxon>
        <taxon>Tylenchina</taxon>
        <taxon>Cephalobomorpha</taxon>
        <taxon>Cephaloboidea</taxon>
        <taxon>Cephalobidae</taxon>
        <taxon>Acrobeloides</taxon>
    </lineage>
</organism>
<dbReference type="Proteomes" id="UP000887540">
    <property type="component" value="Unplaced"/>
</dbReference>
<evidence type="ECO:0000256" key="1">
    <source>
        <dbReference type="SAM" id="Phobius"/>
    </source>
</evidence>
<accession>A0A914ECU2</accession>
<keyword evidence="2" id="KW-1185">Reference proteome</keyword>
<keyword evidence="1" id="KW-0472">Membrane</keyword>
<dbReference type="AlphaFoldDB" id="A0A914ECU2"/>
<feature type="transmembrane region" description="Helical" evidence="1">
    <location>
        <begin position="7"/>
        <end position="27"/>
    </location>
</feature>
<dbReference type="PANTHER" id="PTHR11785">
    <property type="entry name" value="AMINO ACID TRANSPORTER"/>
    <property type="match status" value="1"/>
</dbReference>
<dbReference type="WBParaSite" id="ACRNAN_scaffold737.g30596.t1">
    <property type="protein sequence ID" value="ACRNAN_scaffold737.g30596.t1"/>
    <property type="gene ID" value="ACRNAN_scaffold737.g30596"/>
</dbReference>
<dbReference type="GO" id="GO:0015179">
    <property type="term" value="F:L-amino acid transmembrane transporter activity"/>
    <property type="evidence" value="ECO:0007669"/>
    <property type="project" value="TreeGrafter"/>
</dbReference>
<feature type="transmembrane region" description="Helical" evidence="1">
    <location>
        <begin position="39"/>
        <end position="57"/>
    </location>
</feature>